<gene>
    <name evidence="1" type="ORF">IAQ67_16465</name>
</gene>
<dbReference type="RefSeq" id="WP_190297376.1">
    <property type="nucleotide sequence ID" value="NZ_CP061172.1"/>
</dbReference>
<evidence type="ECO:0000313" key="1">
    <source>
        <dbReference type="EMBL" id="QNR65480.1"/>
    </source>
</evidence>
<protein>
    <submittedName>
        <fullName evidence="1">Uncharacterized protein</fullName>
    </submittedName>
</protein>
<dbReference type="AlphaFoldDB" id="A0A7H0Y322"/>
<organism evidence="1 2">
    <name type="scientific">Paenibacillus peoriae</name>
    <dbReference type="NCBI Taxonomy" id="59893"/>
    <lineage>
        <taxon>Bacteria</taxon>
        <taxon>Bacillati</taxon>
        <taxon>Bacillota</taxon>
        <taxon>Bacilli</taxon>
        <taxon>Bacillales</taxon>
        <taxon>Paenibacillaceae</taxon>
        <taxon>Paenibacillus</taxon>
    </lineage>
</organism>
<evidence type="ECO:0000313" key="2">
    <source>
        <dbReference type="Proteomes" id="UP000516384"/>
    </source>
</evidence>
<reference evidence="1 2" key="1">
    <citation type="submission" date="2020-09" db="EMBL/GenBank/DDBJ databases">
        <title>Characterization of Paenibacillus peoriae strain ZF390 with broad-spectrum antimicrobial activity as a potential biocontrol agent.</title>
        <authorList>
            <person name="Li L."/>
            <person name="Zhao Y."/>
            <person name="Li B."/>
            <person name="Xie X."/>
        </authorList>
    </citation>
    <scope>NUCLEOTIDE SEQUENCE [LARGE SCALE GENOMIC DNA]</scope>
    <source>
        <strain evidence="1 2">ZF390</strain>
    </source>
</reference>
<accession>A0A7H0Y322</accession>
<dbReference type="Proteomes" id="UP000516384">
    <property type="component" value="Chromosome"/>
</dbReference>
<dbReference type="EMBL" id="CP061172">
    <property type="protein sequence ID" value="QNR65480.1"/>
    <property type="molecule type" value="Genomic_DNA"/>
</dbReference>
<sequence>MTKPNLSHTKATLNNGTTEEVWEQINSDVWKLISSPDNRVIGSKMDNNSFDKYVERFKHNLR</sequence>
<proteinExistence type="predicted"/>
<name>A0A7H0Y322_9BACL</name>